<dbReference type="InterPro" id="IPR046960">
    <property type="entry name" value="PPR_At4g14850-like_plant"/>
</dbReference>
<protein>
    <recommendedName>
        <fullName evidence="4">DYW domain-containing protein</fullName>
    </recommendedName>
</protein>
<proteinExistence type="inferred from homology"/>
<dbReference type="InterPro" id="IPR046848">
    <property type="entry name" value="E_motif"/>
</dbReference>
<keyword evidence="2" id="KW-0677">Repeat</keyword>
<evidence type="ECO:0000259" key="4">
    <source>
        <dbReference type="Pfam" id="PF14432"/>
    </source>
</evidence>
<accession>A0AAV8UA61</accession>
<feature type="repeat" description="PPR" evidence="3">
    <location>
        <begin position="44"/>
        <end position="78"/>
    </location>
</feature>
<name>A0AAV8UA61_9ROSI</name>
<feature type="repeat" description="PPR" evidence="3">
    <location>
        <begin position="344"/>
        <end position="378"/>
    </location>
</feature>
<evidence type="ECO:0000256" key="2">
    <source>
        <dbReference type="ARBA" id="ARBA00022737"/>
    </source>
</evidence>
<dbReference type="PANTHER" id="PTHR47926">
    <property type="entry name" value="PENTATRICOPEPTIDE REPEAT-CONTAINING PROTEIN"/>
    <property type="match status" value="1"/>
</dbReference>
<evidence type="ECO:0000313" key="5">
    <source>
        <dbReference type="EMBL" id="KAJ8899425.1"/>
    </source>
</evidence>
<organism evidence="5 6">
    <name type="scientific">Erythroxylum novogranatense</name>
    <dbReference type="NCBI Taxonomy" id="1862640"/>
    <lineage>
        <taxon>Eukaryota</taxon>
        <taxon>Viridiplantae</taxon>
        <taxon>Streptophyta</taxon>
        <taxon>Embryophyta</taxon>
        <taxon>Tracheophyta</taxon>
        <taxon>Spermatophyta</taxon>
        <taxon>Magnoliopsida</taxon>
        <taxon>eudicotyledons</taxon>
        <taxon>Gunneridae</taxon>
        <taxon>Pentapetalae</taxon>
        <taxon>rosids</taxon>
        <taxon>fabids</taxon>
        <taxon>Malpighiales</taxon>
        <taxon>Erythroxylaceae</taxon>
        <taxon>Erythroxylum</taxon>
    </lineage>
</organism>
<dbReference type="GO" id="GO:0008270">
    <property type="term" value="F:zinc ion binding"/>
    <property type="evidence" value="ECO:0007669"/>
    <property type="project" value="InterPro"/>
</dbReference>
<feature type="repeat" description="PPR" evidence="3">
    <location>
        <begin position="106"/>
        <end position="140"/>
    </location>
</feature>
<dbReference type="Pfam" id="PF01535">
    <property type="entry name" value="PPR"/>
    <property type="match status" value="2"/>
</dbReference>
<dbReference type="GO" id="GO:0009451">
    <property type="term" value="P:RNA modification"/>
    <property type="evidence" value="ECO:0007669"/>
    <property type="project" value="InterPro"/>
</dbReference>
<dbReference type="AlphaFoldDB" id="A0AAV8UA61"/>
<dbReference type="Proteomes" id="UP001159364">
    <property type="component" value="Linkage Group LG08"/>
</dbReference>
<feature type="repeat" description="PPR" evidence="3">
    <location>
        <begin position="207"/>
        <end position="241"/>
    </location>
</feature>
<comment type="caution">
    <text evidence="5">The sequence shown here is derived from an EMBL/GenBank/DDBJ whole genome shotgun (WGS) entry which is preliminary data.</text>
</comment>
<dbReference type="Pfam" id="PF13041">
    <property type="entry name" value="PPR_2"/>
    <property type="match status" value="2"/>
</dbReference>
<dbReference type="InterPro" id="IPR002885">
    <property type="entry name" value="PPR_rpt"/>
</dbReference>
<sequence length="514" mass="57830">MLNVAIAPDDYVITSVIRACGRCLGLEEGRQVHCQALKLGSSSNRTTRIRLLEFYGKCGEFEDANRILDEMPQRDVVAMTIMMDCYFDRGLLQEANGIFSSIKKKDTVCWTVMIFGLVRNGEMNRALETFREMQRQDTKPNEFTIVSVLSACSQLGALQLGRWVHSYVGRHDIVLNHYVGGALISMYSRCGDIDEAQRVFSEMKERNVITYNSMIVGLALHGKSIEAVELFLRMLKQGFKPTGVTFIGVLNACSHGGLVDLGYKIFRSMDRDYGIEPQIEHCSCMVDLLGRVGKLKEAFDLISRMKVAPDHIMLSSLLNACKINGNLNLATQVAENLMACGDADSGNYVLLASAYSSLGKWEEAAQVRAKMKEYGIEKEPGCSSIEVNNEIHEFLLGDMRHPQKEQIYLKLKEMNKVLTSEGYSPATQIVLHDIEDWEKEWALSIHSEKLAICYGLVASKPFTTIRVVNNLKVCNDCHTMIKLVSKITSRKIVLRDRKRFHHFENGSCSCGDSW</sequence>
<dbReference type="NCBIfam" id="TIGR00756">
    <property type="entry name" value="PPR"/>
    <property type="match status" value="3"/>
</dbReference>
<dbReference type="GO" id="GO:0003723">
    <property type="term" value="F:RNA binding"/>
    <property type="evidence" value="ECO:0007669"/>
    <property type="project" value="InterPro"/>
</dbReference>
<dbReference type="Pfam" id="PF14432">
    <property type="entry name" value="DYW_deaminase"/>
    <property type="match status" value="1"/>
</dbReference>
<dbReference type="EMBL" id="JAIWQS010000008">
    <property type="protein sequence ID" value="KAJ8899425.1"/>
    <property type="molecule type" value="Genomic_DNA"/>
</dbReference>
<feature type="repeat" description="PPR" evidence="3">
    <location>
        <begin position="176"/>
        <end position="206"/>
    </location>
</feature>
<gene>
    <name evidence="5" type="ORF">K2173_018399</name>
</gene>
<dbReference type="FunFam" id="1.25.40.10:FF:000348">
    <property type="entry name" value="Pentatricopeptide repeat-containing protein chloroplastic"/>
    <property type="match status" value="1"/>
</dbReference>
<dbReference type="PANTHER" id="PTHR47926:SF456">
    <property type="entry name" value="PENTATRICOPEPTIDE REPEAT-CONTAINING PROTEIN ELI1, CHLOROPLASTIC"/>
    <property type="match status" value="1"/>
</dbReference>
<dbReference type="FunFam" id="1.25.40.10:FF:000184">
    <property type="entry name" value="Pentatricopeptide repeat-containing protein, chloroplastic"/>
    <property type="match status" value="1"/>
</dbReference>
<dbReference type="InterPro" id="IPR032867">
    <property type="entry name" value="DYW_dom"/>
</dbReference>
<feature type="domain" description="DYW" evidence="4">
    <location>
        <begin position="422"/>
        <end position="514"/>
    </location>
</feature>
<dbReference type="Gene3D" id="1.25.40.10">
    <property type="entry name" value="Tetratricopeptide repeat domain"/>
    <property type="match status" value="3"/>
</dbReference>
<comment type="similarity">
    <text evidence="1">Belongs to the PPR family. PCMP-H subfamily.</text>
</comment>
<dbReference type="PROSITE" id="PS51375">
    <property type="entry name" value="PPR"/>
    <property type="match status" value="5"/>
</dbReference>
<dbReference type="Pfam" id="PF20431">
    <property type="entry name" value="E_motif"/>
    <property type="match status" value="1"/>
</dbReference>
<keyword evidence="6" id="KW-1185">Reference proteome</keyword>
<dbReference type="SUPFAM" id="SSF48452">
    <property type="entry name" value="TPR-like"/>
    <property type="match status" value="1"/>
</dbReference>
<evidence type="ECO:0000256" key="1">
    <source>
        <dbReference type="ARBA" id="ARBA00006643"/>
    </source>
</evidence>
<evidence type="ECO:0000256" key="3">
    <source>
        <dbReference type="PROSITE-ProRule" id="PRU00708"/>
    </source>
</evidence>
<reference evidence="5 6" key="1">
    <citation type="submission" date="2021-09" db="EMBL/GenBank/DDBJ databases">
        <title>Genomic insights and catalytic innovation underlie evolution of tropane alkaloids biosynthesis.</title>
        <authorList>
            <person name="Wang Y.-J."/>
            <person name="Tian T."/>
            <person name="Huang J.-P."/>
            <person name="Huang S.-X."/>
        </authorList>
    </citation>
    <scope>NUCLEOTIDE SEQUENCE [LARGE SCALE GENOMIC DNA]</scope>
    <source>
        <strain evidence="5">KIB-2018</strain>
        <tissue evidence="5">Leaf</tissue>
    </source>
</reference>
<evidence type="ECO:0000313" key="6">
    <source>
        <dbReference type="Proteomes" id="UP001159364"/>
    </source>
</evidence>
<dbReference type="InterPro" id="IPR011990">
    <property type="entry name" value="TPR-like_helical_dom_sf"/>
</dbReference>